<dbReference type="OrthoDB" id="3053449at2759"/>
<protein>
    <recommendedName>
        <fullName evidence="3">RNase H type-1 domain-containing protein</fullName>
    </recommendedName>
</protein>
<name>A0A0D2MN91_HYPSF</name>
<gene>
    <name evidence="1" type="ORF">HYPSUDRAFT_199935</name>
</gene>
<feature type="non-terminal residue" evidence="1">
    <location>
        <position position="1"/>
    </location>
</feature>
<evidence type="ECO:0000313" key="2">
    <source>
        <dbReference type="Proteomes" id="UP000054270"/>
    </source>
</evidence>
<evidence type="ECO:0000313" key="1">
    <source>
        <dbReference type="EMBL" id="KJA25418.1"/>
    </source>
</evidence>
<keyword evidence="2" id="KW-1185">Reference proteome</keyword>
<proteinExistence type="predicted"/>
<sequence length="272" mass="29884">PGTPPDTTDVAAYHGWLYENVVKGTIKAHLDSIRNEAHVEPNTVYGATDASVPAEKKYQALAGFALFQGDERVASARYVSSKVLAPEAELSAIRFAVVRATQVPGCTRIVIFTDHIASARKALDPSVHSGQGHSLAVCRALLVWFAADPLNTLEFYDCPSKAEWDVHYEPSYLKGGSWIPAAKASTSLVSRMTRAILGHAPIGKYYSRFLPDEDPACPCGEAALETRDHILNHCHRRGVDYFYGPARTLPALIRFLERFPWAFSFRPKNGVG</sequence>
<dbReference type="STRING" id="945553.A0A0D2MN91"/>
<organism evidence="1 2">
    <name type="scientific">Hypholoma sublateritium (strain FD-334 SS-4)</name>
    <dbReference type="NCBI Taxonomy" id="945553"/>
    <lineage>
        <taxon>Eukaryota</taxon>
        <taxon>Fungi</taxon>
        <taxon>Dikarya</taxon>
        <taxon>Basidiomycota</taxon>
        <taxon>Agaricomycotina</taxon>
        <taxon>Agaricomycetes</taxon>
        <taxon>Agaricomycetidae</taxon>
        <taxon>Agaricales</taxon>
        <taxon>Agaricineae</taxon>
        <taxon>Strophariaceae</taxon>
        <taxon>Hypholoma</taxon>
    </lineage>
</organism>
<dbReference type="AlphaFoldDB" id="A0A0D2MN91"/>
<reference evidence="2" key="1">
    <citation type="submission" date="2014-04" db="EMBL/GenBank/DDBJ databases">
        <title>Evolutionary Origins and Diversification of the Mycorrhizal Mutualists.</title>
        <authorList>
            <consortium name="DOE Joint Genome Institute"/>
            <consortium name="Mycorrhizal Genomics Consortium"/>
            <person name="Kohler A."/>
            <person name="Kuo A."/>
            <person name="Nagy L.G."/>
            <person name="Floudas D."/>
            <person name="Copeland A."/>
            <person name="Barry K.W."/>
            <person name="Cichocki N."/>
            <person name="Veneault-Fourrey C."/>
            <person name="LaButti K."/>
            <person name="Lindquist E.A."/>
            <person name="Lipzen A."/>
            <person name="Lundell T."/>
            <person name="Morin E."/>
            <person name="Murat C."/>
            <person name="Riley R."/>
            <person name="Ohm R."/>
            <person name="Sun H."/>
            <person name="Tunlid A."/>
            <person name="Henrissat B."/>
            <person name="Grigoriev I.V."/>
            <person name="Hibbett D.S."/>
            <person name="Martin F."/>
        </authorList>
    </citation>
    <scope>NUCLEOTIDE SEQUENCE [LARGE SCALE GENOMIC DNA]</scope>
    <source>
        <strain evidence="2">FD-334 SS-4</strain>
    </source>
</reference>
<dbReference type="EMBL" id="KN817532">
    <property type="protein sequence ID" value="KJA25418.1"/>
    <property type="molecule type" value="Genomic_DNA"/>
</dbReference>
<accession>A0A0D2MN91</accession>
<dbReference type="Proteomes" id="UP000054270">
    <property type="component" value="Unassembled WGS sequence"/>
</dbReference>
<evidence type="ECO:0008006" key="3">
    <source>
        <dbReference type="Google" id="ProtNLM"/>
    </source>
</evidence>